<dbReference type="EMBL" id="VFIY01000014">
    <property type="protein sequence ID" value="TPD59287.1"/>
    <property type="molecule type" value="Genomic_DNA"/>
</dbReference>
<evidence type="ECO:0000256" key="2">
    <source>
        <dbReference type="PIRSR" id="PIRSR015853-2"/>
    </source>
</evidence>
<sequence length="274" mass="29635">MRIYISADMEGIAGVTAINHLIPGEFEYDRAREWMTGEVRAACEAALAAGAEEVVVSDSHGNGQSLLVEKLPQEKVTLVRSWPRPMFMMQGIEDGHFDGAMFIGYHLGSRQYPGAIAHTVAGDVIEIRINGKVMSETMICAETAACYGVPVVMVSGDAGYVAHAQKVLGDVECAAVKESYTGRSVKTLLPAAAEKLVAEKVAAALARINDFHSPDPTGPYEVEFFVSNLLKVDWLEFLPGFERVDSHTVRASAENAVALNKLIGFVGFYQPRAV</sequence>
<dbReference type="Gene3D" id="3.40.50.10780">
    <property type="entry name" value="Dipeptide transport protein"/>
    <property type="match status" value="1"/>
</dbReference>
<evidence type="ECO:0000256" key="1">
    <source>
        <dbReference type="PIRSR" id="PIRSR015853-1"/>
    </source>
</evidence>
<feature type="binding site" evidence="2">
    <location>
        <position position="60"/>
    </location>
    <ligand>
        <name>Zn(2+)</name>
        <dbReference type="ChEBI" id="CHEBI:29105"/>
        <label>2</label>
    </ligand>
</feature>
<gene>
    <name evidence="3" type="ORF">FIV46_10850</name>
</gene>
<dbReference type="InterPro" id="IPR036177">
    <property type="entry name" value="Peptidase_M55_sf"/>
</dbReference>
<feature type="binding site" evidence="2">
    <location>
        <position position="106"/>
    </location>
    <ligand>
        <name>Zn(2+)</name>
        <dbReference type="ChEBI" id="CHEBI:29105"/>
        <label>2</label>
    </ligand>
</feature>
<feature type="active site" description="Nucleophile" evidence="1">
    <location>
        <position position="118"/>
    </location>
</feature>
<accession>A0A501PGT6</accession>
<feature type="binding site" evidence="2">
    <location>
        <position position="136"/>
    </location>
    <ligand>
        <name>Zn(2+)</name>
        <dbReference type="ChEBI" id="CHEBI:29105"/>
        <label>2</label>
    </ligand>
</feature>
<dbReference type="OrthoDB" id="9785420at2"/>
<dbReference type="Proteomes" id="UP000319148">
    <property type="component" value="Unassembled WGS sequence"/>
</dbReference>
<evidence type="ECO:0000313" key="3">
    <source>
        <dbReference type="EMBL" id="TPD59287.1"/>
    </source>
</evidence>
<reference evidence="4" key="1">
    <citation type="submission" date="2019-06" db="EMBL/GenBank/DDBJ databases">
        <title>The complete genome of Emcibacter congregatus ZYLT.</title>
        <authorList>
            <person name="Zhao Z."/>
        </authorList>
    </citation>
    <scope>NUCLEOTIDE SEQUENCE [LARGE SCALE GENOMIC DNA]</scope>
    <source>
        <strain evidence="4">MCCC 1A06723</strain>
    </source>
</reference>
<protein>
    <recommendedName>
        <fullName evidence="5">M55 family metallopeptidase</fullName>
    </recommendedName>
</protein>
<keyword evidence="2" id="KW-0862">Zinc</keyword>
<feature type="binding site" evidence="2">
    <location>
        <position position="8"/>
    </location>
    <ligand>
        <name>Zn(2+)</name>
        <dbReference type="ChEBI" id="CHEBI:29105"/>
        <label>1</label>
    </ligand>
</feature>
<dbReference type="Gene3D" id="3.30.1360.130">
    <property type="entry name" value="Dipeptide transport protein"/>
    <property type="match status" value="1"/>
</dbReference>
<keyword evidence="4" id="KW-1185">Reference proteome</keyword>
<keyword evidence="2" id="KW-0479">Metal-binding</keyword>
<dbReference type="GO" id="GO:0046872">
    <property type="term" value="F:metal ion binding"/>
    <property type="evidence" value="ECO:0007669"/>
    <property type="project" value="UniProtKB-KW"/>
</dbReference>
<dbReference type="InterPro" id="IPR007035">
    <property type="entry name" value="Peptidase_M55"/>
</dbReference>
<organism evidence="3 4">
    <name type="scientific">Emcibacter nanhaiensis</name>
    <dbReference type="NCBI Taxonomy" id="1505037"/>
    <lineage>
        <taxon>Bacteria</taxon>
        <taxon>Pseudomonadati</taxon>
        <taxon>Pseudomonadota</taxon>
        <taxon>Alphaproteobacteria</taxon>
        <taxon>Emcibacterales</taxon>
        <taxon>Emcibacteraceae</taxon>
        <taxon>Emcibacter</taxon>
    </lineage>
</organism>
<dbReference type="AlphaFoldDB" id="A0A501PGT6"/>
<dbReference type="Pfam" id="PF04951">
    <property type="entry name" value="Peptidase_M55"/>
    <property type="match status" value="1"/>
</dbReference>
<name>A0A501PGT6_9PROT</name>
<comment type="caution">
    <text evidence="3">The sequence shown here is derived from an EMBL/GenBank/DDBJ whole genome shotgun (WGS) entry which is preliminary data.</text>
</comment>
<proteinExistence type="predicted"/>
<dbReference type="InterPro" id="IPR027476">
    <property type="entry name" value="DppA_N"/>
</dbReference>
<evidence type="ECO:0000313" key="4">
    <source>
        <dbReference type="Proteomes" id="UP000319148"/>
    </source>
</evidence>
<dbReference type="SUPFAM" id="SSF63992">
    <property type="entry name" value="Dipeptide transport protein"/>
    <property type="match status" value="1"/>
</dbReference>
<dbReference type="PIRSF" id="PIRSF015853">
    <property type="entry name" value="Pep_DppA"/>
    <property type="match status" value="1"/>
</dbReference>
<feature type="binding site" evidence="2">
    <location>
        <position position="8"/>
    </location>
    <ligand>
        <name>Zn(2+)</name>
        <dbReference type="ChEBI" id="CHEBI:29105"/>
        <label>2</label>
    </ligand>
</feature>
<dbReference type="RefSeq" id="WP_139940951.1">
    <property type="nucleotide sequence ID" value="NZ_JBHSYP010000006.1"/>
</dbReference>
<feature type="binding site" evidence="2">
    <location>
        <position position="10"/>
    </location>
    <ligand>
        <name>Zn(2+)</name>
        <dbReference type="ChEBI" id="CHEBI:29105"/>
        <label>1</label>
    </ligand>
</feature>
<evidence type="ECO:0008006" key="5">
    <source>
        <dbReference type="Google" id="ProtNLM"/>
    </source>
</evidence>